<evidence type="ECO:0000313" key="3">
    <source>
        <dbReference type="EMBL" id="EAT59180.1"/>
    </source>
</evidence>
<dbReference type="GO" id="GO:0009055">
    <property type="term" value="F:electron transfer activity"/>
    <property type="evidence" value="ECO:0007669"/>
    <property type="project" value="InterPro"/>
</dbReference>
<dbReference type="InterPro" id="IPR012255">
    <property type="entry name" value="ETF_b"/>
</dbReference>
<dbReference type="PIRSF" id="PIRSF000090">
    <property type="entry name" value="Beta-ETF"/>
    <property type="match status" value="1"/>
</dbReference>
<dbReference type="AlphaFoldDB" id="Q0YSL9"/>
<accession>Q0YSL9</accession>
<dbReference type="InterPro" id="IPR014729">
    <property type="entry name" value="Rossmann-like_a/b/a_fold"/>
</dbReference>
<protein>
    <submittedName>
        <fullName evidence="3">Electron transfer flavoprotein beta-subunit</fullName>
    </submittedName>
</protein>
<dbReference type="RefSeq" id="WP_006366033.1">
    <property type="nucleotide sequence ID" value="NZ_AASE01000006.1"/>
</dbReference>
<name>Q0YSL9_9CHLB</name>
<dbReference type="CDD" id="cd01714">
    <property type="entry name" value="ETF_beta"/>
    <property type="match status" value="1"/>
</dbReference>
<evidence type="ECO:0000313" key="4">
    <source>
        <dbReference type="Proteomes" id="UP000004162"/>
    </source>
</evidence>
<dbReference type="OrthoDB" id="9804960at2"/>
<dbReference type="Pfam" id="PF01012">
    <property type="entry name" value="ETF"/>
    <property type="match status" value="1"/>
</dbReference>
<organism evidence="3 4">
    <name type="scientific">Chlorobium ferrooxidans DSM 13031</name>
    <dbReference type="NCBI Taxonomy" id="377431"/>
    <lineage>
        <taxon>Bacteria</taxon>
        <taxon>Pseudomonadati</taxon>
        <taxon>Chlorobiota</taxon>
        <taxon>Chlorobiia</taxon>
        <taxon>Chlorobiales</taxon>
        <taxon>Chlorobiaceae</taxon>
        <taxon>Chlorobium/Pelodictyon group</taxon>
        <taxon>Chlorobium</taxon>
    </lineage>
</organism>
<reference evidence="3 4" key="1">
    <citation type="submission" date="2006-07" db="EMBL/GenBank/DDBJ databases">
        <title>Annotation of the draft genome assembly of Chlorobium ferroxidans DSM 13031.</title>
        <authorList>
            <consortium name="US DOE Joint Genome Institute (JGI-ORNL)"/>
            <person name="Larimer F."/>
            <person name="Land M."/>
            <person name="Hauser L."/>
        </authorList>
    </citation>
    <scope>NUCLEOTIDE SEQUENCE [LARGE SCALE GENOMIC DNA]</scope>
    <source>
        <strain evidence="3 4">DSM 13031</strain>
    </source>
</reference>
<keyword evidence="1" id="KW-0249">Electron transport</keyword>
<proteinExistence type="predicted"/>
<reference evidence="3 4" key="2">
    <citation type="submission" date="2006-07" db="EMBL/GenBank/DDBJ databases">
        <title>Sequencing of the draft genome and assembly of Chlorobium ferroxidans DSM 13031.</title>
        <authorList>
            <consortium name="US DOE Joint Genome Institute (JGI-PGF)"/>
            <person name="Copeland A."/>
            <person name="Lucas S."/>
            <person name="Lapidus A."/>
            <person name="Barry K."/>
            <person name="Glavina del Rio T."/>
            <person name="Dalin E."/>
            <person name="Tice H."/>
            <person name="Bruce D."/>
            <person name="Pitluck S."/>
            <person name="Richardson P."/>
        </authorList>
    </citation>
    <scope>NUCLEOTIDE SEQUENCE [LARGE SCALE GENOMIC DNA]</scope>
    <source>
        <strain evidence="3 4">DSM 13031</strain>
    </source>
</reference>
<dbReference type="Proteomes" id="UP000004162">
    <property type="component" value="Unassembled WGS sequence"/>
</dbReference>
<evidence type="ECO:0000256" key="1">
    <source>
        <dbReference type="ARBA" id="ARBA00022982"/>
    </source>
</evidence>
<dbReference type="SMART" id="SM00893">
    <property type="entry name" value="ETF"/>
    <property type="match status" value="1"/>
</dbReference>
<keyword evidence="4" id="KW-1185">Reference proteome</keyword>
<gene>
    <name evidence="3" type="ORF">CferDRAFT_1187</name>
</gene>
<evidence type="ECO:0000259" key="2">
    <source>
        <dbReference type="SMART" id="SM00893"/>
    </source>
</evidence>
<keyword evidence="1" id="KW-0813">Transport</keyword>
<dbReference type="Gene3D" id="3.40.50.620">
    <property type="entry name" value="HUPs"/>
    <property type="match status" value="1"/>
</dbReference>
<comment type="caution">
    <text evidence="3">The sequence shown here is derived from an EMBL/GenBank/DDBJ whole genome shotgun (WGS) entry which is preliminary data.</text>
</comment>
<dbReference type="InterPro" id="IPR014730">
    <property type="entry name" value="ETF_a/b_N"/>
</dbReference>
<dbReference type="InterPro" id="IPR033948">
    <property type="entry name" value="ETF_beta_N"/>
</dbReference>
<sequence length="251" mass="27132">MNIAVCLCQVPDSASVIGFADGALDRSRINEVMNPYDEYALEEAVCLKEHIAGSLVTVFTVAPLSAKDMLRKALALGADRAVLVSATEPSDPYLRALQLKSALMEFYEGIIPDLVFCGKSSTDFQSAQVPSMLGALMGIVSVSGVTSLNLSGEYLHLEREIEGGVEQIELHYPAVISAEKGLNQPRKTTVKAVMEARKKPIDLLTVSVDGAPLVLMSDLKALERKKVCRFAEDEKDLVLLLSNECSLFPGD</sequence>
<dbReference type="PANTHER" id="PTHR21294">
    <property type="entry name" value="ELECTRON TRANSFER FLAVOPROTEIN BETA-SUBUNIT"/>
    <property type="match status" value="1"/>
</dbReference>
<feature type="domain" description="Electron transfer flavoprotein alpha/beta-subunit N-terminal" evidence="2">
    <location>
        <begin position="21"/>
        <end position="213"/>
    </location>
</feature>
<dbReference type="SUPFAM" id="SSF52402">
    <property type="entry name" value="Adenine nucleotide alpha hydrolases-like"/>
    <property type="match status" value="1"/>
</dbReference>
<dbReference type="EMBL" id="AASE01000006">
    <property type="protein sequence ID" value="EAT59180.1"/>
    <property type="molecule type" value="Genomic_DNA"/>
</dbReference>